<dbReference type="PANTHER" id="PTHR22602">
    <property type="entry name" value="TRANSFERASE CAF17, MITOCHONDRIAL-RELATED"/>
    <property type="match status" value="1"/>
</dbReference>
<proteinExistence type="predicted"/>
<dbReference type="EMBL" id="FNQM01000001">
    <property type="protein sequence ID" value="SDZ79179.1"/>
    <property type="molecule type" value="Genomic_DNA"/>
</dbReference>
<dbReference type="InterPro" id="IPR045179">
    <property type="entry name" value="YgfZ/GcvT"/>
</dbReference>
<sequence length="282" mass="29460">MAEPTGMIDRGRALLRVGGDDARDWLQGLVTNDVRRLSRDQAVYAAMLTAQGKYLFDFFLVEGADGAVLVDVAADRAAALAQRLVLYRLRRAVSVTPAPEIEVALVWGGDAPAPVAGALVVADPRDARLGWRLYAGDAAAALSGVAPADAAARDALRVALGVPRGGVELVPDDSYILEAGFGRLNGVDFRKGCYVGQEVTARMRHKTELRKGLARVRVEGAAPPPGAPVTSADGKAAGALYTVAGGAGLAHLRFDRATGLMRAGEATLTLAETQTETETETG</sequence>
<dbReference type="Gene3D" id="3.30.1360.120">
    <property type="entry name" value="Probable tRNA modification gtpase trme, domain 1"/>
    <property type="match status" value="2"/>
</dbReference>
<reference evidence="3 4" key="1">
    <citation type="submission" date="2016-10" db="EMBL/GenBank/DDBJ databases">
        <authorList>
            <person name="de Groot N.N."/>
        </authorList>
    </citation>
    <scope>NUCLEOTIDE SEQUENCE [LARGE SCALE GENOMIC DNA]</scope>
    <source>
        <strain evidence="3 4">DSM 15345</strain>
    </source>
</reference>
<evidence type="ECO:0000313" key="4">
    <source>
        <dbReference type="Proteomes" id="UP000198703"/>
    </source>
</evidence>
<keyword evidence="4" id="KW-1185">Reference proteome</keyword>
<dbReference type="Pfam" id="PF25455">
    <property type="entry name" value="Beta-barrel_CAF17_C"/>
    <property type="match status" value="1"/>
</dbReference>
<accession>A0A1H3VWM0</accession>
<keyword evidence="1" id="KW-0809">Transit peptide</keyword>
<dbReference type="InterPro" id="IPR057460">
    <property type="entry name" value="CAF17_C"/>
</dbReference>
<name>A0A1H3VWM0_9RHOB</name>
<dbReference type="SUPFAM" id="SSF103025">
    <property type="entry name" value="Folate-binding domain"/>
    <property type="match status" value="1"/>
</dbReference>
<dbReference type="PANTHER" id="PTHR22602:SF0">
    <property type="entry name" value="TRANSFERASE CAF17, MITOCHONDRIAL-RELATED"/>
    <property type="match status" value="1"/>
</dbReference>
<dbReference type="AlphaFoldDB" id="A0A1H3VWM0"/>
<dbReference type="InterPro" id="IPR017703">
    <property type="entry name" value="YgfZ/GCV_T_CS"/>
</dbReference>
<gene>
    <name evidence="3" type="ORF">SAMN05444370_101370</name>
</gene>
<dbReference type="InterPro" id="IPR027266">
    <property type="entry name" value="TrmE/GcvT-like"/>
</dbReference>
<protein>
    <recommendedName>
        <fullName evidence="2">CAF17 C-terminal domain-containing protein</fullName>
    </recommendedName>
</protein>
<dbReference type="STRING" id="89524.SAMN05444370_101370"/>
<evidence type="ECO:0000313" key="3">
    <source>
        <dbReference type="EMBL" id="SDZ79179.1"/>
    </source>
</evidence>
<dbReference type="GO" id="GO:0016226">
    <property type="term" value="P:iron-sulfur cluster assembly"/>
    <property type="evidence" value="ECO:0007669"/>
    <property type="project" value="TreeGrafter"/>
</dbReference>
<feature type="domain" description="CAF17 C-terminal" evidence="2">
    <location>
        <begin position="210"/>
        <end position="271"/>
    </location>
</feature>
<dbReference type="RefSeq" id="WP_245730873.1">
    <property type="nucleotide sequence ID" value="NZ_FNQM01000001.1"/>
</dbReference>
<evidence type="ECO:0000259" key="2">
    <source>
        <dbReference type="Pfam" id="PF25455"/>
    </source>
</evidence>
<dbReference type="Proteomes" id="UP000198703">
    <property type="component" value="Unassembled WGS sequence"/>
</dbReference>
<evidence type="ECO:0000256" key="1">
    <source>
        <dbReference type="ARBA" id="ARBA00022946"/>
    </source>
</evidence>
<organism evidence="3 4">
    <name type="scientific">Rubrimonas cliftonensis</name>
    <dbReference type="NCBI Taxonomy" id="89524"/>
    <lineage>
        <taxon>Bacteria</taxon>
        <taxon>Pseudomonadati</taxon>
        <taxon>Pseudomonadota</taxon>
        <taxon>Alphaproteobacteria</taxon>
        <taxon>Rhodobacterales</taxon>
        <taxon>Paracoccaceae</taxon>
        <taxon>Rubrimonas</taxon>
    </lineage>
</organism>
<dbReference type="NCBIfam" id="TIGR03317">
    <property type="entry name" value="ygfZ_signature"/>
    <property type="match status" value="1"/>
</dbReference>